<dbReference type="InterPro" id="IPR010775">
    <property type="entry name" value="DUF1365"/>
</dbReference>
<dbReference type="PANTHER" id="PTHR33973:SF4">
    <property type="entry name" value="OS07G0153300 PROTEIN"/>
    <property type="match status" value="1"/>
</dbReference>
<dbReference type="STRING" id="858640.A3K86_21740"/>
<protein>
    <submittedName>
        <fullName evidence="1">Chromosome partitioning protein ParA</fullName>
    </submittedName>
</protein>
<evidence type="ECO:0000313" key="1">
    <source>
        <dbReference type="EMBL" id="OAN11549.1"/>
    </source>
</evidence>
<name>A0A178K2L3_9GAMM</name>
<organism evidence="1 2">
    <name type="scientific">Photobacterium jeanii</name>
    <dbReference type="NCBI Taxonomy" id="858640"/>
    <lineage>
        <taxon>Bacteria</taxon>
        <taxon>Pseudomonadati</taxon>
        <taxon>Pseudomonadota</taxon>
        <taxon>Gammaproteobacteria</taxon>
        <taxon>Vibrionales</taxon>
        <taxon>Vibrionaceae</taxon>
        <taxon>Photobacterium</taxon>
    </lineage>
</organism>
<dbReference type="Pfam" id="PF07103">
    <property type="entry name" value="DUF1365"/>
    <property type="match status" value="1"/>
</dbReference>
<gene>
    <name evidence="1" type="ORF">A3K86_21740</name>
</gene>
<reference evidence="1 2" key="1">
    <citation type="submission" date="2016-03" db="EMBL/GenBank/DDBJ databases">
        <title>Photobacterium proteolyticum sp. nov. a protease producing bacterium isolated from ocean sediments of Laizhou Bay.</title>
        <authorList>
            <person name="Li Y."/>
        </authorList>
    </citation>
    <scope>NUCLEOTIDE SEQUENCE [LARGE SCALE GENOMIC DNA]</scope>
    <source>
        <strain evidence="1 2">R-40508</strain>
    </source>
</reference>
<dbReference type="EMBL" id="LVHF01000033">
    <property type="protein sequence ID" value="OAN11549.1"/>
    <property type="molecule type" value="Genomic_DNA"/>
</dbReference>
<dbReference type="Proteomes" id="UP000078503">
    <property type="component" value="Unassembled WGS sequence"/>
</dbReference>
<accession>A0A178K2L3</accession>
<proteinExistence type="predicted"/>
<dbReference type="OrthoDB" id="9778801at2"/>
<evidence type="ECO:0000313" key="2">
    <source>
        <dbReference type="Proteomes" id="UP000078503"/>
    </source>
</evidence>
<comment type="caution">
    <text evidence="1">The sequence shown here is derived from an EMBL/GenBank/DDBJ whole genome shotgun (WGS) entry which is preliminary data.</text>
</comment>
<dbReference type="AlphaFoldDB" id="A0A178K2L3"/>
<dbReference type="PANTHER" id="PTHR33973">
    <property type="entry name" value="OS07G0153300 PROTEIN"/>
    <property type="match status" value="1"/>
</dbReference>
<sequence>MNTQTLSPTSSSSSSLCLPKSGIYVGTVRHRRFTPVTHAFEYPMFMPFIDLDELDQLCDEVKGFGFGRWNPARFSFADYLSGSTLVKQAVQEKVTELTGEVIEGRVFMLCQLRYFGLYFSPLNLYYVFDEHNQWRYMLAEVSNTPWNERHYYAVPAKSEWQQRQWHAPKAFHVSPFNPMSQEYRWQLNQPDEQLKVHLEVHDDHTQISADGTVIMDSPQGSKVFDATMVMKHHPFTAAELRKQMMVTPIMTVKVVFGIYWQALKLWIKGVPFHDHPATKPASELEK</sequence>
<keyword evidence="2" id="KW-1185">Reference proteome</keyword>
<dbReference type="RefSeq" id="WP_068336577.1">
    <property type="nucleotide sequence ID" value="NZ_LVHF01000033.1"/>
</dbReference>